<gene>
    <name evidence="1" type="ORF">PSANT_02799</name>
</gene>
<proteinExistence type="predicted"/>
<evidence type="ECO:0000313" key="2">
    <source>
        <dbReference type="Proteomes" id="UP000325008"/>
    </source>
</evidence>
<name>A0A5C3FL72_PSEA2</name>
<accession>A0A5C3FL72</accession>
<dbReference type="Proteomes" id="UP000325008">
    <property type="component" value="Unassembled WGS sequence"/>
</dbReference>
<keyword evidence="2" id="KW-1185">Reference proteome</keyword>
<dbReference type="AlphaFoldDB" id="A0A5C3FL72"/>
<dbReference type="EMBL" id="OOIQ01000005">
    <property type="protein sequence ID" value="SPO45113.1"/>
    <property type="molecule type" value="Genomic_DNA"/>
</dbReference>
<protein>
    <submittedName>
        <fullName evidence="1">Uncharacterized protein</fullName>
    </submittedName>
</protein>
<sequence>MACSRQPQPRSLARIPASFPFALKSVRGCSSASALHSLAPASRTCQADVHVLPPCTRAAPRASARLAGTACSRLFARSLARSLARPSIPPLARVRISSSQGSVAVGRAFPSSLASAPLSRFAPPRLALVGPALSLGPAFPRSALLHMLRFVQRHRASAASHPRRSPDAPLRLLFVVVGDRCRCAWRGVPAPHAPHAPMLLMLLMPAKCLCAPASFLCLACTALHPWRVVPSAFWRYPSRAPSHSFRFWCHRQLLRLISRILPCLKLFSPDTRLPSLCHSHLYTPIPPLRPLADARRVLTHLSVLAVVCIASTAWPLSLKDPSHLPNTRPIPINSPLLDQRSTLLSPSRLA</sequence>
<evidence type="ECO:0000313" key="1">
    <source>
        <dbReference type="EMBL" id="SPO45113.1"/>
    </source>
</evidence>
<comment type="caution">
    <text evidence="1">The sequence shown here is derived from an EMBL/GenBank/DDBJ whole genome shotgun (WGS) entry which is preliminary data.</text>
</comment>
<reference evidence="1" key="1">
    <citation type="submission" date="2018-03" db="EMBL/GenBank/DDBJ databases">
        <authorList>
            <person name="Guldener U."/>
        </authorList>
    </citation>
    <scope>NUCLEOTIDE SEQUENCE [LARGE SCALE GENOMIC DNA]</scope>
    <source>
        <strain evidence="1">ATCC34888</strain>
    </source>
</reference>
<organism evidence="1 2">
    <name type="scientific">Pseudozyma antarctica</name>
    <name type="common">Yeast</name>
    <name type="synonym">Candida antarctica</name>
    <dbReference type="NCBI Taxonomy" id="84753"/>
    <lineage>
        <taxon>Eukaryota</taxon>
        <taxon>Fungi</taxon>
        <taxon>Dikarya</taxon>
        <taxon>Basidiomycota</taxon>
        <taxon>Ustilaginomycotina</taxon>
        <taxon>Ustilaginomycetes</taxon>
        <taxon>Ustilaginales</taxon>
        <taxon>Ustilaginaceae</taxon>
        <taxon>Moesziomyces</taxon>
    </lineage>
</organism>